<keyword evidence="9" id="KW-1185">Reference proteome</keyword>
<dbReference type="InterPro" id="IPR019786">
    <property type="entry name" value="Zinc_finger_PHD-type_CS"/>
</dbReference>
<dbReference type="Gene3D" id="3.30.40.10">
    <property type="entry name" value="Zinc/RING finger domain, C3HC4 (zinc finger)"/>
    <property type="match status" value="1"/>
</dbReference>
<evidence type="ECO:0000256" key="3">
    <source>
        <dbReference type="ARBA" id="ARBA00022833"/>
    </source>
</evidence>
<feature type="region of interest" description="Disordered" evidence="6">
    <location>
        <begin position="776"/>
        <end position="935"/>
    </location>
</feature>
<proteinExistence type="predicted"/>
<feature type="compositionally biased region" description="Low complexity" evidence="6">
    <location>
        <begin position="368"/>
        <end position="388"/>
    </location>
</feature>
<gene>
    <name evidence="8" type="ORF">BT96DRAFT_946338</name>
</gene>
<feature type="compositionally biased region" description="Gly residues" evidence="6">
    <location>
        <begin position="117"/>
        <end position="126"/>
    </location>
</feature>
<evidence type="ECO:0000313" key="8">
    <source>
        <dbReference type="EMBL" id="KAE9390151.1"/>
    </source>
</evidence>
<feature type="region of interest" description="Disordered" evidence="6">
    <location>
        <begin position="554"/>
        <end position="573"/>
    </location>
</feature>
<feature type="domain" description="PHD-type" evidence="7">
    <location>
        <begin position="204"/>
        <end position="255"/>
    </location>
</feature>
<feature type="compositionally biased region" description="Low complexity" evidence="6">
    <location>
        <begin position="158"/>
        <end position="176"/>
    </location>
</feature>
<dbReference type="Pfam" id="PF00628">
    <property type="entry name" value="PHD"/>
    <property type="match status" value="1"/>
</dbReference>
<dbReference type="GO" id="GO:0008270">
    <property type="term" value="F:zinc ion binding"/>
    <property type="evidence" value="ECO:0007669"/>
    <property type="project" value="UniProtKB-KW"/>
</dbReference>
<dbReference type="GO" id="GO:0034967">
    <property type="term" value="C:Set3 complex"/>
    <property type="evidence" value="ECO:0007669"/>
    <property type="project" value="TreeGrafter"/>
</dbReference>
<feature type="compositionally biased region" description="Low complexity" evidence="6">
    <location>
        <begin position="865"/>
        <end position="884"/>
    </location>
</feature>
<feature type="compositionally biased region" description="Polar residues" evidence="6">
    <location>
        <begin position="1564"/>
        <end position="1574"/>
    </location>
</feature>
<dbReference type="InterPro" id="IPR011011">
    <property type="entry name" value="Znf_FYVE_PHD"/>
</dbReference>
<feature type="compositionally biased region" description="Polar residues" evidence="6">
    <location>
        <begin position="1255"/>
        <end position="1268"/>
    </location>
</feature>
<feature type="region of interest" description="Disordered" evidence="6">
    <location>
        <begin position="1720"/>
        <end position="1945"/>
    </location>
</feature>
<protein>
    <recommendedName>
        <fullName evidence="7">PHD-type domain-containing protein</fullName>
    </recommendedName>
</protein>
<feature type="compositionally biased region" description="Low complexity" evidence="6">
    <location>
        <begin position="1549"/>
        <end position="1563"/>
    </location>
</feature>
<keyword evidence="4" id="KW-0156">Chromatin regulator</keyword>
<feature type="region of interest" description="Disordered" evidence="6">
    <location>
        <begin position="112"/>
        <end position="202"/>
    </location>
</feature>
<feature type="compositionally biased region" description="Basic and acidic residues" evidence="6">
    <location>
        <begin position="1397"/>
        <end position="1414"/>
    </location>
</feature>
<dbReference type="GO" id="GO:0070210">
    <property type="term" value="C:Rpd3L-Expanded complex"/>
    <property type="evidence" value="ECO:0007669"/>
    <property type="project" value="TreeGrafter"/>
</dbReference>
<feature type="compositionally biased region" description="Low complexity" evidence="6">
    <location>
        <begin position="848"/>
        <end position="858"/>
    </location>
</feature>
<dbReference type="InterPro" id="IPR019787">
    <property type="entry name" value="Znf_PHD-finger"/>
</dbReference>
<dbReference type="GO" id="GO:0006325">
    <property type="term" value="P:chromatin organization"/>
    <property type="evidence" value="ECO:0007669"/>
    <property type="project" value="UniProtKB-KW"/>
</dbReference>
<dbReference type="SMART" id="SM00249">
    <property type="entry name" value="PHD"/>
    <property type="match status" value="1"/>
</dbReference>
<feature type="compositionally biased region" description="Basic residues" evidence="6">
    <location>
        <begin position="596"/>
        <end position="612"/>
    </location>
</feature>
<dbReference type="CDD" id="cd15550">
    <property type="entry name" value="PHD_MLL5"/>
    <property type="match status" value="1"/>
</dbReference>
<feature type="region of interest" description="Disordered" evidence="6">
    <location>
        <begin position="1255"/>
        <end position="1311"/>
    </location>
</feature>
<keyword evidence="3" id="KW-0862">Zinc</keyword>
<feature type="region of interest" description="Disordered" evidence="6">
    <location>
        <begin position="1442"/>
        <end position="1487"/>
    </location>
</feature>
<feature type="region of interest" description="Disordered" evidence="6">
    <location>
        <begin position="1334"/>
        <end position="1415"/>
    </location>
</feature>
<feature type="compositionally biased region" description="Low complexity" evidence="6">
    <location>
        <begin position="1813"/>
        <end position="1835"/>
    </location>
</feature>
<feature type="compositionally biased region" description="Polar residues" evidence="6">
    <location>
        <begin position="38"/>
        <end position="58"/>
    </location>
</feature>
<dbReference type="PANTHER" id="PTHR46462">
    <property type="entry name" value="UPSET, ISOFORM A"/>
    <property type="match status" value="1"/>
</dbReference>
<feature type="region of interest" description="Disordered" evidence="6">
    <location>
        <begin position="1980"/>
        <end position="1999"/>
    </location>
</feature>
<feature type="compositionally biased region" description="Basic and acidic residues" evidence="6">
    <location>
        <begin position="1123"/>
        <end position="1132"/>
    </location>
</feature>
<evidence type="ECO:0000313" key="9">
    <source>
        <dbReference type="Proteomes" id="UP000799118"/>
    </source>
</evidence>
<feature type="compositionally biased region" description="Basic and acidic residues" evidence="6">
    <location>
        <begin position="1933"/>
        <end position="1942"/>
    </location>
</feature>
<keyword evidence="2 5" id="KW-0863">Zinc-finger</keyword>
<feature type="compositionally biased region" description="Low complexity" evidence="6">
    <location>
        <begin position="1600"/>
        <end position="1613"/>
    </location>
</feature>
<feature type="compositionally biased region" description="Basic and acidic residues" evidence="6">
    <location>
        <begin position="11"/>
        <end position="21"/>
    </location>
</feature>
<dbReference type="GO" id="GO:0006355">
    <property type="term" value="P:regulation of DNA-templated transcription"/>
    <property type="evidence" value="ECO:0007669"/>
    <property type="project" value="TreeGrafter"/>
</dbReference>
<evidence type="ECO:0000256" key="1">
    <source>
        <dbReference type="ARBA" id="ARBA00022723"/>
    </source>
</evidence>
<reference evidence="8" key="1">
    <citation type="journal article" date="2019" name="Environ. Microbiol.">
        <title>Fungal ecological strategies reflected in gene transcription - a case study of two litter decomposers.</title>
        <authorList>
            <person name="Barbi F."/>
            <person name="Kohler A."/>
            <person name="Barry K."/>
            <person name="Baskaran P."/>
            <person name="Daum C."/>
            <person name="Fauchery L."/>
            <person name="Ihrmark K."/>
            <person name="Kuo A."/>
            <person name="LaButti K."/>
            <person name="Lipzen A."/>
            <person name="Morin E."/>
            <person name="Grigoriev I.V."/>
            <person name="Henrissat B."/>
            <person name="Lindahl B."/>
            <person name="Martin F."/>
        </authorList>
    </citation>
    <scope>NUCLEOTIDE SEQUENCE</scope>
    <source>
        <strain evidence="8">JB14</strain>
    </source>
</reference>
<feature type="region of interest" description="Disordered" evidence="6">
    <location>
        <begin position="1"/>
        <end position="85"/>
    </location>
</feature>
<feature type="compositionally biased region" description="Pro residues" evidence="6">
    <location>
        <begin position="1581"/>
        <end position="1599"/>
    </location>
</feature>
<keyword evidence="1" id="KW-0479">Metal-binding</keyword>
<evidence type="ECO:0000256" key="6">
    <source>
        <dbReference type="SAM" id="MobiDB-lite"/>
    </source>
</evidence>
<accession>A0A6A4GWL7</accession>
<dbReference type="PROSITE" id="PS50016">
    <property type="entry name" value="ZF_PHD_2"/>
    <property type="match status" value="1"/>
</dbReference>
<feature type="region of interest" description="Disordered" evidence="6">
    <location>
        <begin position="1090"/>
        <end position="1153"/>
    </location>
</feature>
<evidence type="ECO:0000256" key="2">
    <source>
        <dbReference type="ARBA" id="ARBA00022771"/>
    </source>
</evidence>
<dbReference type="Proteomes" id="UP000799118">
    <property type="component" value="Unassembled WGS sequence"/>
</dbReference>
<feature type="region of interest" description="Disordered" evidence="6">
    <location>
        <begin position="595"/>
        <end position="647"/>
    </location>
</feature>
<feature type="compositionally biased region" description="Polar residues" evidence="6">
    <location>
        <begin position="2097"/>
        <end position="2107"/>
    </location>
</feature>
<feature type="compositionally biased region" description="Low complexity" evidence="6">
    <location>
        <begin position="2069"/>
        <end position="2083"/>
    </location>
</feature>
<feature type="compositionally biased region" description="Basic and acidic residues" evidence="6">
    <location>
        <begin position="1843"/>
        <end position="1876"/>
    </location>
</feature>
<evidence type="ECO:0000259" key="7">
    <source>
        <dbReference type="PROSITE" id="PS50016"/>
    </source>
</evidence>
<feature type="compositionally biased region" description="Polar residues" evidence="6">
    <location>
        <begin position="183"/>
        <end position="199"/>
    </location>
</feature>
<dbReference type="InterPro" id="IPR013083">
    <property type="entry name" value="Znf_RING/FYVE/PHD"/>
</dbReference>
<feature type="compositionally biased region" description="Polar residues" evidence="6">
    <location>
        <begin position="1644"/>
        <end position="1657"/>
    </location>
</feature>
<feature type="compositionally biased region" description="Basic and acidic residues" evidence="6">
    <location>
        <begin position="1344"/>
        <end position="1353"/>
    </location>
</feature>
<dbReference type="SUPFAM" id="SSF57903">
    <property type="entry name" value="FYVE/PHD zinc finger"/>
    <property type="match status" value="1"/>
</dbReference>
<evidence type="ECO:0000256" key="5">
    <source>
        <dbReference type="PROSITE-ProRule" id="PRU00146"/>
    </source>
</evidence>
<feature type="region of interest" description="Disordered" evidence="6">
    <location>
        <begin position="2004"/>
        <end position="2185"/>
    </location>
</feature>
<name>A0A6A4GWL7_9AGAR</name>
<feature type="compositionally biased region" description="Basic and acidic residues" evidence="6">
    <location>
        <begin position="783"/>
        <end position="802"/>
    </location>
</feature>
<feature type="compositionally biased region" description="Basic residues" evidence="6">
    <location>
        <begin position="1104"/>
        <end position="1118"/>
    </location>
</feature>
<feature type="region of interest" description="Disordered" evidence="6">
    <location>
        <begin position="283"/>
        <end position="399"/>
    </location>
</feature>
<feature type="compositionally biased region" description="Low complexity" evidence="6">
    <location>
        <begin position="340"/>
        <end position="355"/>
    </location>
</feature>
<feature type="compositionally biased region" description="Low complexity" evidence="6">
    <location>
        <begin position="2145"/>
        <end position="2162"/>
    </location>
</feature>
<dbReference type="PROSITE" id="PS01359">
    <property type="entry name" value="ZF_PHD_1"/>
    <property type="match status" value="1"/>
</dbReference>
<dbReference type="EMBL" id="ML769668">
    <property type="protein sequence ID" value="KAE9390151.1"/>
    <property type="molecule type" value="Genomic_DNA"/>
</dbReference>
<feature type="compositionally biased region" description="Polar residues" evidence="6">
    <location>
        <begin position="145"/>
        <end position="154"/>
    </location>
</feature>
<feature type="region of interest" description="Disordered" evidence="6">
    <location>
        <begin position="1524"/>
        <end position="1657"/>
    </location>
</feature>
<sequence>MMDVNAIAGCSREREGEEFFGMRRRSSISNTNTATSTKQQQQRGNSPALSTKQQQQRLPPTPSRDISAGQGSGSTAVRLVNGHGHEIDGNGTLLLSPTAALEANGRRISGSVSVNGHGAGSAGGASGKNKSSAGRKSLGGRSASPVASTTSSGRRTAPHSSASASSSAGPSTSTIPAKRKQPPSINSPTVPSASNSNANDDPDTIRCICGDTNDDGWSIGCDGCGRWVHGVCFGIEMKDKENLPDRWWCWECNPSLFSSSGPGGWDLDRERQKARELQARRMKMAEESGNGGTGGGRRRLTSPGVERKPRKTSGGGTSSLSINPSEAHSHSAHKRKRTFAASAASPLSATPTTATMGGFPFPNGYGKPNSSSSSSHLLHPNAHSHLNPSPDDFIDVDEPYPEDIIPQKETRDRLQRQAAEWRGVSAIGTSPFLSTEKTNPPPPGWPYFDSTPVQLPPARAPHQAPVSLRPLNATGPSPTILPPTYALHTTQPLPSHSFVAPFPSVITPSSEYLKDPLNGYAVLGMPKPKVHLMGPPLDVCLDARGIGGIGAGGMNEEFGEEGEEVKGKGKGDGQWVRSGCWPNAVLRPVLCDSAKAKRKHGKRKGKKTRKASGNKASEDEASASRSRNHGAGAQSDGDAGGDSDSDSDPQALSFAIFALRDLKADEEVVLGWEWDDANVVHLLPALVEGKGVFPPAQLSSYKLQMANILRSLGATFATCACGEAVGASAFASSSASAGSAGVGEGLGADGVEKYGNGPEARGCVLRRMKEFVDGVYDSLDGNGQEKERERARVDMHEPKDDLAIGNARKPGPELISSGKPEQLERRRHPGGAVDVEMTDLDLRHRRSSSSPRAVATRRLSPRPESLAAPVPSSSAVLSSSSPSASPLPLPPSSNLNSNHHPNSNSTAPPTHDLGPLIGVPRGFRTRERIPGSGGWGGVEMDLEFEGALGPRPQAQPKPKEREHAEALPLPLHIFPPYLPHPSFAFGYAYPPPHAGIPGFPAPYGLPPCSFPSPFFSPFPSAHSYPYPHPYGLRPNPSPSVNQSSISRTDGNVDLYWGTRPARAAEDVDEDGEVEVDIEGDEEGDIEVDIDIEGDGDKDDPLPPQRHRRKRSIHHRRKLSTSARMDDPATQEHELDEVEEMEVPPKMKRRSMHRRKELHIADRTVSGATSMEVDQDHHDIVRAQNVTPSPAVPPSSSSSIPIPTISMTAPSSPPQISLPPPSSRPILDVETAMTSPLMSLANLSLLSPAIPIPASTSGRSFPFSESSVQGRKARSKPLTKDLWCDTTTSASGSFGFAPHEQERERSRSPTVAPRALAVDPLAALAAAAAAARPISPLPNRNAMQVRDEQQERWRSRSRSRSPSQRRPNTAMLSARSISSSKSPGHDERLQNDGYPPSDGRDERYQSHDPSVHAHDAVLGPGGIRVLSSPEHAWVPLRRGISVSSSSGAMYDSQDGDDVGSAMTRDESSDPSSAHMAEDGFDNGNHNGKTSLEVKLEMVEEATWLASGPGSNASGEVVIDLISSPTRRDTVDADSMQIDDDASIPPTANYQHSHSPSAHAHQNSNPLSPSATNTDSYVAPLSPLSPPPQNLDEIPPWPASPSPSRSSASLQRGSPMSAVGESAFPANPVNERRKSASPSDAVHSHSMPSPMSALSSVGSSPAFDHKVALDEHLGLRDAADAAGNVTVARMKTAVSSSPLSSPLSSPVENLISLPAHSAPAPFTASISTTGSAENAPEDTAEMQIDEPKIESVSSHPQPATPSDVPTLEHSASMSPSLGNTSPATPPEVEPMEANDRVADKFEGKGEDPSNPASATSTGHTLQTPTTTLFATPSTPTQAPSKVKMSLKDFAMRKRRQKEEEQQREKEEREREEQKKDISAEELELKDEDGKEDNHSKDSEEGTNRAEVMKELMEDDATMHAASPTSLVSVAPAKQQTEDCERKQSQSDVDVIMKASETLNKLMVTSKAVGTTTTKMVNGLAEHPSFSALPPFSPATVLSPSPTIFSQTLLPRRSSPFAPSSLAQDTSPKELPQVSSERASKHIRRASHEDGEIVDNDDQTSSPSAPPPPPSISNKQSSRSSSIPKSYSPPPRPFKFPDTNAANEQRSRTPPTQPRSFVSRSPSVSSLPHGSPPTRSLGLGGSGNTSIPAPLTSTAASSPATSAPLTAPPAALPAVNPALGRTPPSGPRALRQLQQRQDAGGRGYPGIETGLEIAGEILEGIVGTETEIEIESGVVVPKELEQGTVVDGGDSSAEVIYRIIKALYLPNKKIETYQSNTVGE</sequence>
<feature type="compositionally biased region" description="Acidic residues" evidence="6">
    <location>
        <begin position="1733"/>
        <end position="1742"/>
    </location>
</feature>
<feature type="compositionally biased region" description="Polar residues" evidence="6">
    <location>
        <begin position="2014"/>
        <end position="2023"/>
    </location>
</feature>
<organism evidence="8 9">
    <name type="scientific">Gymnopus androsaceus JB14</name>
    <dbReference type="NCBI Taxonomy" id="1447944"/>
    <lineage>
        <taxon>Eukaryota</taxon>
        <taxon>Fungi</taxon>
        <taxon>Dikarya</taxon>
        <taxon>Basidiomycota</taxon>
        <taxon>Agaricomycotina</taxon>
        <taxon>Agaricomycetes</taxon>
        <taxon>Agaricomycetidae</taxon>
        <taxon>Agaricales</taxon>
        <taxon>Marasmiineae</taxon>
        <taxon>Omphalotaceae</taxon>
        <taxon>Gymnopus</taxon>
    </lineage>
</organism>
<feature type="compositionally biased region" description="Low complexity" evidence="6">
    <location>
        <begin position="2111"/>
        <end position="2130"/>
    </location>
</feature>
<dbReference type="PANTHER" id="PTHR46462:SF3">
    <property type="entry name" value="UPSET, ISOFORM A"/>
    <property type="match status" value="1"/>
</dbReference>
<dbReference type="InterPro" id="IPR001965">
    <property type="entry name" value="Znf_PHD"/>
</dbReference>
<feature type="compositionally biased region" description="Low complexity" evidence="6">
    <location>
        <begin position="27"/>
        <end position="37"/>
    </location>
</feature>
<feature type="compositionally biased region" description="Basic and acidic residues" evidence="6">
    <location>
        <begin position="1791"/>
        <end position="1805"/>
    </location>
</feature>
<dbReference type="OrthoDB" id="79252at2759"/>
<feature type="compositionally biased region" description="Basic and acidic residues" evidence="6">
    <location>
        <begin position="1885"/>
        <end position="1909"/>
    </location>
</feature>
<feature type="compositionally biased region" description="Polar residues" evidence="6">
    <location>
        <begin position="1767"/>
        <end position="1780"/>
    </location>
</feature>
<feature type="compositionally biased region" description="Low complexity" evidence="6">
    <location>
        <begin position="892"/>
        <end position="909"/>
    </location>
</feature>
<evidence type="ECO:0000256" key="4">
    <source>
        <dbReference type="ARBA" id="ARBA00022853"/>
    </source>
</evidence>